<organism evidence="1 2">
    <name type="scientific">Desulfopila aestuarii DSM 18488</name>
    <dbReference type="NCBI Taxonomy" id="1121416"/>
    <lineage>
        <taxon>Bacteria</taxon>
        <taxon>Pseudomonadati</taxon>
        <taxon>Thermodesulfobacteriota</taxon>
        <taxon>Desulfobulbia</taxon>
        <taxon>Desulfobulbales</taxon>
        <taxon>Desulfocapsaceae</taxon>
        <taxon>Desulfopila</taxon>
    </lineage>
</organism>
<evidence type="ECO:0000313" key="1">
    <source>
        <dbReference type="EMBL" id="SHO45000.1"/>
    </source>
</evidence>
<protein>
    <submittedName>
        <fullName evidence="1">Uncharacterized protein</fullName>
    </submittedName>
</protein>
<reference evidence="1 2" key="1">
    <citation type="submission" date="2016-12" db="EMBL/GenBank/DDBJ databases">
        <authorList>
            <person name="Song W.-J."/>
            <person name="Kurnit D.M."/>
        </authorList>
    </citation>
    <scope>NUCLEOTIDE SEQUENCE [LARGE SCALE GENOMIC DNA]</scope>
    <source>
        <strain evidence="1 2">DSM 18488</strain>
    </source>
</reference>
<dbReference type="EMBL" id="FRFE01000003">
    <property type="protein sequence ID" value="SHO45000.1"/>
    <property type="molecule type" value="Genomic_DNA"/>
</dbReference>
<keyword evidence="2" id="KW-1185">Reference proteome</keyword>
<proteinExistence type="predicted"/>
<gene>
    <name evidence="1" type="ORF">SAMN02745220_00957</name>
</gene>
<dbReference type="STRING" id="1121416.SAMN02745220_00957"/>
<accession>A0A1M7Y081</accession>
<dbReference type="AlphaFoldDB" id="A0A1M7Y081"/>
<sequence>MSVINVSLHSTANTCLNYTIFLAVVTLQNPHNFQNYLKSH</sequence>
<evidence type="ECO:0000313" key="2">
    <source>
        <dbReference type="Proteomes" id="UP000184603"/>
    </source>
</evidence>
<dbReference type="Proteomes" id="UP000184603">
    <property type="component" value="Unassembled WGS sequence"/>
</dbReference>
<name>A0A1M7Y081_9BACT</name>